<feature type="compositionally biased region" description="Pro residues" evidence="1">
    <location>
        <begin position="115"/>
        <end position="141"/>
    </location>
</feature>
<feature type="signal peptide" evidence="2">
    <location>
        <begin position="1"/>
        <end position="21"/>
    </location>
</feature>
<evidence type="ECO:0000256" key="1">
    <source>
        <dbReference type="SAM" id="MobiDB-lite"/>
    </source>
</evidence>
<evidence type="ECO:0000256" key="2">
    <source>
        <dbReference type="SAM" id="SignalP"/>
    </source>
</evidence>
<feature type="compositionally biased region" description="Low complexity" evidence="1">
    <location>
        <begin position="307"/>
        <end position="322"/>
    </location>
</feature>
<name>A0ABR7G6J5_9FIRM</name>
<evidence type="ECO:0000313" key="4">
    <source>
        <dbReference type="Proteomes" id="UP000631576"/>
    </source>
</evidence>
<gene>
    <name evidence="3" type="ORF">H8S40_05405</name>
</gene>
<dbReference type="Proteomes" id="UP000631576">
    <property type="component" value="Unassembled WGS sequence"/>
</dbReference>
<dbReference type="RefSeq" id="WP_186864777.1">
    <property type="nucleotide sequence ID" value="NZ_JACOPE010000001.1"/>
</dbReference>
<sequence length="712" mass="77158">MKKRSAILLALLLSVSMISPALTYMQVYAEDSVNNVIVESEEPINISGTGEVETQPEESDDNVNSGTDTTDREDAGQIEEDKETGENAGNGEDESTTKSDELTGVEETVSKPETTPTPEPVPEPEPTPEPNPEPTPEPNPEPGEDTKVLEDGTYKVQVTSSSAMFKVTDCVLTVKEGLISAQLTLSGKGYGYLYSGTAKQAAVAEASQWAPYVVNDNGGYMYTIQISGLDTEIPVAAYSIKNKKWYDRTLVFQSDSLQKLEDGGNGDGGILPNPPQPSQPITPVTPTEPTTPNVPTVPSLPEASTPGTGNNGNTGNTDTNTDSKYDSNTSGSTSKVESTTALADGTYTPDGFKWSGGTGKVQITCNEITIQNGQAFATLVFSSDHYQYVKTNGNTYYTTKGSGTATAVIPVALNQNNRIIAMTDKMSVAHEIEYHIYVYLAAANGSNANESKAIGSGNNDSKTLDEEAPEIMGLEYQSETKVEHAECFKIYHYEKGIVLLEVDMTKNTARESEKEEDKKTSEDATAKLYQANIVKYLLVPENVNIPVGLDQDMILINIPADRAYVASEEILKTMEQLDLLDLVAAVGSKKKDCTISEIADRMSKGKDGKSAEVVYGGSYDAPKYKTLVKQKVDLAIFPASILPQKESDTNKDTLTVKEQTERFNEYTEKFAMLGIPFIVDCSANEKTELAKKEWIKVYKVLFGCEEAIGDGE</sequence>
<protein>
    <submittedName>
        <fullName evidence="3">Uncharacterized protein</fullName>
    </submittedName>
</protein>
<feature type="chain" id="PRO_5047169898" evidence="2">
    <location>
        <begin position="22"/>
        <end position="712"/>
    </location>
</feature>
<accession>A0ABR7G6J5</accession>
<dbReference type="EMBL" id="JACOPE010000001">
    <property type="protein sequence ID" value="MBC5683009.1"/>
    <property type="molecule type" value="Genomic_DNA"/>
</dbReference>
<organism evidence="3 4">
    <name type="scientific">Ruminococcus hominis</name>
    <dbReference type="NCBI Taxonomy" id="2763065"/>
    <lineage>
        <taxon>Bacteria</taxon>
        <taxon>Bacillati</taxon>
        <taxon>Bacillota</taxon>
        <taxon>Clostridia</taxon>
        <taxon>Eubacteriales</taxon>
        <taxon>Oscillospiraceae</taxon>
        <taxon>Ruminococcus</taxon>
    </lineage>
</organism>
<keyword evidence="2" id="KW-0732">Signal</keyword>
<comment type="caution">
    <text evidence="3">The sequence shown here is derived from an EMBL/GenBank/DDBJ whole genome shotgun (WGS) entry which is preliminary data.</text>
</comment>
<feature type="compositionally biased region" description="Polar residues" evidence="1">
    <location>
        <begin position="326"/>
        <end position="338"/>
    </location>
</feature>
<keyword evidence="4" id="KW-1185">Reference proteome</keyword>
<feature type="compositionally biased region" description="Low complexity" evidence="1">
    <location>
        <begin position="281"/>
        <end position="297"/>
    </location>
</feature>
<feature type="region of interest" description="Disordered" evidence="1">
    <location>
        <begin position="44"/>
        <end position="147"/>
    </location>
</feature>
<proteinExistence type="predicted"/>
<reference evidence="3 4" key="1">
    <citation type="submission" date="2020-08" db="EMBL/GenBank/DDBJ databases">
        <title>Genome public.</title>
        <authorList>
            <person name="Liu C."/>
            <person name="Sun Q."/>
        </authorList>
    </citation>
    <scope>NUCLEOTIDE SEQUENCE [LARGE SCALE GENOMIC DNA]</scope>
    <source>
        <strain evidence="3 4">NSJ-13</strain>
    </source>
</reference>
<evidence type="ECO:0000313" key="3">
    <source>
        <dbReference type="EMBL" id="MBC5683009.1"/>
    </source>
</evidence>
<feature type="region of interest" description="Disordered" evidence="1">
    <location>
        <begin position="258"/>
        <end position="338"/>
    </location>
</feature>